<evidence type="ECO:0000256" key="3">
    <source>
        <dbReference type="ARBA" id="ARBA00023163"/>
    </source>
</evidence>
<dbReference type="Gene3D" id="1.10.10.10">
    <property type="entry name" value="Winged helix-like DNA-binding domain superfamily/Winged helix DNA-binding domain"/>
    <property type="match status" value="1"/>
</dbReference>
<dbReference type="CDD" id="cd00383">
    <property type="entry name" value="trans_reg_C"/>
    <property type="match status" value="1"/>
</dbReference>
<organism evidence="8 9">
    <name type="scientific">Acinetobacter boissieri</name>
    <dbReference type="NCBI Taxonomy" id="1219383"/>
    <lineage>
        <taxon>Bacteria</taxon>
        <taxon>Pseudomonadati</taxon>
        <taxon>Pseudomonadota</taxon>
        <taxon>Gammaproteobacteria</taxon>
        <taxon>Moraxellales</taxon>
        <taxon>Moraxellaceae</taxon>
        <taxon>Acinetobacter</taxon>
    </lineage>
</organism>
<evidence type="ECO:0000259" key="7">
    <source>
        <dbReference type="PROSITE" id="PS51755"/>
    </source>
</evidence>
<dbReference type="Proteomes" id="UP000242501">
    <property type="component" value="Unassembled WGS sequence"/>
</dbReference>
<dbReference type="SUPFAM" id="SSF52172">
    <property type="entry name" value="CheY-like"/>
    <property type="match status" value="1"/>
</dbReference>
<dbReference type="InterPro" id="IPR036388">
    <property type="entry name" value="WH-like_DNA-bd_sf"/>
</dbReference>
<keyword evidence="4" id="KW-0597">Phosphoprotein</keyword>
<name>A0A1G6HL77_9GAMM</name>
<dbReference type="PROSITE" id="PS50110">
    <property type="entry name" value="RESPONSE_REGULATORY"/>
    <property type="match status" value="1"/>
</dbReference>
<proteinExistence type="predicted"/>
<dbReference type="EMBL" id="FMYL01000006">
    <property type="protein sequence ID" value="SDB94655.1"/>
    <property type="molecule type" value="Genomic_DNA"/>
</dbReference>
<feature type="domain" description="OmpR/PhoB-type" evidence="7">
    <location>
        <begin position="129"/>
        <end position="223"/>
    </location>
</feature>
<dbReference type="Pfam" id="PF00486">
    <property type="entry name" value="Trans_reg_C"/>
    <property type="match status" value="1"/>
</dbReference>
<dbReference type="SUPFAM" id="SSF46894">
    <property type="entry name" value="C-terminal effector domain of the bipartite response regulators"/>
    <property type="match status" value="1"/>
</dbReference>
<evidence type="ECO:0000256" key="5">
    <source>
        <dbReference type="PROSITE-ProRule" id="PRU01091"/>
    </source>
</evidence>
<evidence type="ECO:0000313" key="8">
    <source>
        <dbReference type="EMBL" id="SDB94655.1"/>
    </source>
</evidence>
<dbReference type="PANTHER" id="PTHR48111">
    <property type="entry name" value="REGULATOR OF RPOS"/>
    <property type="match status" value="1"/>
</dbReference>
<accession>A0A1G6HL77</accession>
<protein>
    <submittedName>
        <fullName evidence="8">Two-component system, OmpR family, response regulator QseB/two-component system, OmpR family, response regulator BasR</fullName>
    </submittedName>
</protein>
<dbReference type="STRING" id="1219383.SAMN05421733_106100"/>
<dbReference type="GO" id="GO:0000976">
    <property type="term" value="F:transcription cis-regulatory region binding"/>
    <property type="evidence" value="ECO:0007669"/>
    <property type="project" value="TreeGrafter"/>
</dbReference>
<dbReference type="SMART" id="SM00862">
    <property type="entry name" value="Trans_reg_C"/>
    <property type="match status" value="1"/>
</dbReference>
<dbReference type="PROSITE" id="PS51755">
    <property type="entry name" value="OMPR_PHOB"/>
    <property type="match status" value="1"/>
</dbReference>
<dbReference type="GO" id="GO:0000156">
    <property type="term" value="F:phosphorelay response regulator activity"/>
    <property type="evidence" value="ECO:0007669"/>
    <property type="project" value="TreeGrafter"/>
</dbReference>
<reference evidence="9" key="1">
    <citation type="submission" date="2016-09" db="EMBL/GenBank/DDBJ databases">
        <authorList>
            <person name="Varghese N."/>
            <person name="Submissions S."/>
        </authorList>
    </citation>
    <scope>NUCLEOTIDE SEQUENCE [LARGE SCALE GENOMIC DNA]</scope>
    <source>
        <strain evidence="9">ANC 4422</strain>
    </source>
</reference>
<dbReference type="AlphaFoldDB" id="A0A1G6HL77"/>
<dbReference type="SMART" id="SM00448">
    <property type="entry name" value="REC"/>
    <property type="match status" value="1"/>
</dbReference>
<dbReference type="InterPro" id="IPR039420">
    <property type="entry name" value="WalR-like"/>
</dbReference>
<dbReference type="PANTHER" id="PTHR48111:SF67">
    <property type="entry name" value="TRANSCRIPTIONAL REGULATORY PROTEIN TCTD"/>
    <property type="match status" value="1"/>
</dbReference>
<feature type="DNA-binding region" description="OmpR/PhoB-type" evidence="5">
    <location>
        <begin position="129"/>
        <end position="223"/>
    </location>
</feature>
<dbReference type="Gene3D" id="6.10.250.690">
    <property type="match status" value="1"/>
</dbReference>
<keyword evidence="3" id="KW-0804">Transcription</keyword>
<evidence type="ECO:0000313" key="9">
    <source>
        <dbReference type="Proteomes" id="UP000242501"/>
    </source>
</evidence>
<dbReference type="OrthoDB" id="9802426at2"/>
<sequence length="229" mass="26706">MIKILLIEDDLMISKTTMQLLSYENYHVDWAKTGLEALDCLSKQFYHLVLLDLGLPEYDGIDVLQYLRKTLNLHKTGVIILSARDQTKDKVQGLKLGADDYLVKPFVFDELLARIEVVIRRGVAHSDEEVCFKVGTLTMFPQTHRFFDHDTQIILSSKEWAIIEPMMMYPNQIFSRDMLEQKLYDWDDDIQSNTIEVHIYNLRIKLGKHRIRNVRGLGYCLNTSDGKNH</sequence>
<keyword evidence="9" id="KW-1185">Reference proteome</keyword>
<dbReference type="InterPro" id="IPR001867">
    <property type="entry name" value="OmpR/PhoB-type_DNA-bd"/>
</dbReference>
<evidence type="ECO:0000256" key="1">
    <source>
        <dbReference type="ARBA" id="ARBA00023015"/>
    </source>
</evidence>
<dbReference type="GO" id="GO:0006355">
    <property type="term" value="P:regulation of DNA-templated transcription"/>
    <property type="evidence" value="ECO:0007669"/>
    <property type="project" value="InterPro"/>
</dbReference>
<keyword evidence="1" id="KW-0805">Transcription regulation</keyword>
<evidence type="ECO:0000256" key="4">
    <source>
        <dbReference type="PROSITE-ProRule" id="PRU00169"/>
    </source>
</evidence>
<feature type="modified residue" description="4-aspartylphosphate" evidence="4">
    <location>
        <position position="52"/>
    </location>
</feature>
<dbReference type="GO" id="GO:0005829">
    <property type="term" value="C:cytosol"/>
    <property type="evidence" value="ECO:0007669"/>
    <property type="project" value="TreeGrafter"/>
</dbReference>
<dbReference type="GO" id="GO:0032993">
    <property type="term" value="C:protein-DNA complex"/>
    <property type="evidence" value="ECO:0007669"/>
    <property type="project" value="TreeGrafter"/>
</dbReference>
<evidence type="ECO:0000256" key="2">
    <source>
        <dbReference type="ARBA" id="ARBA00023125"/>
    </source>
</evidence>
<dbReference type="InterPro" id="IPR011006">
    <property type="entry name" value="CheY-like_superfamily"/>
</dbReference>
<dbReference type="RefSeq" id="WP_092748209.1">
    <property type="nucleotide sequence ID" value="NZ_FMYL01000006.1"/>
</dbReference>
<gene>
    <name evidence="8" type="ORF">SAMN05421733_106100</name>
</gene>
<dbReference type="Pfam" id="PF00072">
    <property type="entry name" value="Response_reg"/>
    <property type="match status" value="1"/>
</dbReference>
<evidence type="ECO:0000259" key="6">
    <source>
        <dbReference type="PROSITE" id="PS50110"/>
    </source>
</evidence>
<dbReference type="InterPro" id="IPR001789">
    <property type="entry name" value="Sig_transdc_resp-reg_receiver"/>
</dbReference>
<dbReference type="InterPro" id="IPR016032">
    <property type="entry name" value="Sig_transdc_resp-reg_C-effctor"/>
</dbReference>
<feature type="domain" description="Response regulatory" evidence="6">
    <location>
        <begin position="3"/>
        <end position="119"/>
    </location>
</feature>
<keyword evidence="2 5" id="KW-0238">DNA-binding</keyword>
<dbReference type="Gene3D" id="3.40.50.2300">
    <property type="match status" value="1"/>
</dbReference>